<organism evidence="3 4">
    <name type="scientific">Nocardioides luti</name>
    <dbReference type="NCBI Taxonomy" id="2761101"/>
    <lineage>
        <taxon>Bacteria</taxon>
        <taxon>Bacillati</taxon>
        <taxon>Actinomycetota</taxon>
        <taxon>Actinomycetes</taxon>
        <taxon>Propionibacteriales</taxon>
        <taxon>Nocardioidaceae</taxon>
        <taxon>Nocardioides</taxon>
    </lineage>
</organism>
<dbReference type="Gene3D" id="1.10.150.650">
    <property type="match status" value="1"/>
</dbReference>
<evidence type="ECO:0000256" key="1">
    <source>
        <dbReference type="SAM" id="MobiDB-lite"/>
    </source>
</evidence>
<feature type="region of interest" description="Disordered" evidence="1">
    <location>
        <begin position="1"/>
        <end position="21"/>
    </location>
</feature>
<dbReference type="RefSeq" id="WP_185254045.1">
    <property type="nucleotide sequence ID" value="NZ_JACKXE010000001.1"/>
</dbReference>
<feature type="domain" description="Polymerase/histidinol phosphatase N-terminal" evidence="2">
    <location>
        <begin position="3"/>
        <end position="68"/>
    </location>
</feature>
<gene>
    <name evidence="3" type="ORF">H5V45_17110</name>
</gene>
<dbReference type="InterPro" id="IPR016195">
    <property type="entry name" value="Pol/histidinol_Pase-like"/>
</dbReference>
<accession>A0A7X0RIN3</accession>
<dbReference type="Proteomes" id="UP000523955">
    <property type="component" value="Unassembled WGS sequence"/>
</dbReference>
<protein>
    <submittedName>
        <fullName evidence="3">PHP domain-containing protein</fullName>
    </submittedName>
</protein>
<sequence>MRIDLHTHSRASDGTQSPEELVRAGSAAGLDVLAITDHDTADGWAEAERAALDTGLTLVRGMEISARHDGHGVHLLAYLPDPTYPPLATELGKVLDGRSSRLPAMLQRLREIGIDIHAEDVRRVAGETAATGRPHVADALVALGVVGDRTEAFRRYLNPGRPAYANRYAASLEAMIRIVAEAGGVTVIAHPWGRSGQERPDEATLAHLVEVGLSGIEVDHQDHGPGARERLRAIARNLDLVATGSSDHHGTGKIDHELGCNTTALEEYHRLLERAAAAAARSGRSTPAVVGVAG</sequence>
<evidence type="ECO:0000259" key="2">
    <source>
        <dbReference type="SMART" id="SM00481"/>
    </source>
</evidence>
<dbReference type="Gene3D" id="3.20.20.140">
    <property type="entry name" value="Metal-dependent hydrolases"/>
    <property type="match status" value="1"/>
</dbReference>
<dbReference type="AlphaFoldDB" id="A0A7X0RIN3"/>
<proteinExistence type="predicted"/>
<dbReference type="CDD" id="cd07438">
    <property type="entry name" value="PHP_HisPPase_AMP"/>
    <property type="match status" value="1"/>
</dbReference>
<dbReference type="InterPro" id="IPR004013">
    <property type="entry name" value="PHP_dom"/>
</dbReference>
<keyword evidence="4" id="KW-1185">Reference proteome</keyword>
<dbReference type="PANTHER" id="PTHR42924">
    <property type="entry name" value="EXONUCLEASE"/>
    <property type="match status" value="1"/>
</dbReference>
<evidence type="ECO:0000313" key="4">
    <source>
        <dbReference type="Proteomes" id="UP000523955"/>
    </source>
</evidence>
<name>A0A7X0RIN3_9ACTN</name>
<dbReference type="PANTHER" id="PTHR42924:SF3">
    <property type="entry name" value="POLYMERASE_HISTIDINOL PHOSPHATASE N-TERMINAL DOMAIN-CONTAINING PROTEIN"/>
    <property type="match status" value="1"/>
</dbReference>
<dbReference type="GO" id="GO:0004534">
    <property type="term" value="F:5'-3' RNA exonuclease activity"/>
    <property type="evidence" value="ECO:0007669"/>
    <property type="project" value="TreeGrafter"/>
</dbReference>
<feature type="compositionally biased region" description="Basic and acidic residues" evidence="1">
    <location>
        <begin position="1"/>
        <end position="11"/>
    </location>
</feature>
<dbReference type="SMART" id="SM00481">
    <property type="entry name" value="POLIIIAc"/>
    <property type="match status" value="1"/>
</dbReference>
<dbReference type="InterPro" id="IPR052018">
    <property type="entry name" value="PHP_domain"/>
</dbReference>
<evidence type="ECO:0000313" key="3">
    <source>
        <dbReference type="EMBL" id="MBB6629049.1"/>
    </source>
</evidence>
<dbReference type="GO" id="GO:0035312">
    <property type="term" value="F:5'-3' DNA exonuclease activity"/>
    <property type="evidence" value="ECO:0007669"/>
    <property type="project" value="TreeGrafter"/>
</dbReference>
<dbReference type="Pfam" id="PF02811">
    <property type="entry name" value="PHP"/>
    <property type="match status" value="1"/>
</dbReference>
<comment type="caution">
    <text evidence="3">The sequence shown here is derived from an EMBL/GenBank/DDBJ whole genome shotgun (WGS) entry which is preliminary data.</text>
</comment>
<dbReference type="EMBL" id="JACKXE010000001">
    <property type="protein sequence ID" value="MBB6629049.1"/>
    <property type="molecule type" value="Genomic_DNA"/>
</dbReference>
<reference evidence="3 4" key="1">
    <citation type="submission" date="2020-08" db="EMBL/GenBank/DDBJ databases">
        <authorList>
            <person name="Seo M.-J."/>
        </authorList>
    </citation>
    <scope>NUCLEOTIDE SEQUENCE [LARGE SCALE GENOMIC DNA]</scope>
    <source>
        <strain evidence="3 4">KIGAM211</strain>
    </source>
</reference>
<dbReference type="InterPro" id="IPR003141">
    <property type="entry name" value="Pol/His_phosphatase_N"/>
</dbReference>
<dbReference type="SUPFAM" id="SSF89550">
    <property type="entry name" value="PHP domain-like"/>
    <property type="match status" value="1"/>
</dbReference>